<feature type="compositionally biased region" description="Polar residues" evidence="2">
    <location>
        <begin position="14"/>
        <end position="32"/>
    </location>
</feature>
<sequence length="413" mass="48101">MDSIETTESDDQSSTDNYQEMGQDNLQTSNLATRDEMCADPSEPNNEHSESGLSAKVKGNIILGNTHDYDSEPDTVFAELLDNCYSRETNISWHLTIEENVECIRRYTKLMDKLAYLQLQHDQWQHYHRIGVTKHIWTGQVSKQSADKFAINERFGHSKHVVEQTLNKLKKHIAKAKQACEQFGEEHLPKEGFTKDSGTQYTEFHDNVEEFVLEHQQLLTDEFQFKRDMLLLDAKEHELFQNFLKTNPTEEEMNSAAKIWSLTSLQLSYAKDNAKLQCCLVSSKFIPTFDLLDSTLKDIEDYMNFDPQDDAVNCMDSEIFSQEKDRMKQLRKQTIFNGIKENHKSINEHAKEIETERKKYLPKPYIPFFQQPPVDSALKAIEDRCKHMIKRADFIMSYHQAHSFATTSEFNKI</sequence>
<protein>
    <submittedName>
        <fullName evidence="3">Uncharacterized protein</fullName>
    </submittedName>
</protein>
<evidence type="ECO:0000313" key="4">
    <source>
        <dbReference type="Proteomes" id="UP000663852"/>
    </source>
</evidence>
<feature type="coiled-coil region" evidence="1">
    <location>
        <begin position="159"/>
        <end position="186"/>
    </location>
</feature>
<feature type="region of interest" description="Disordered" evidence="2">
    <location>
        <begin position="1"/>
        <end position="53"/>
    </location>
</feature>
<dbReference type="EMBL" id="CAJNOJ010001400">
    <property type="protein sequence ID" value="CAF1550665.1"/>
    <property type="molecule type" value="Genomic_DNA"/>
</dbReference>
<reference evidence="3" key="1">
    <citation type="submission" date="2021-02" db="EMBL/GenBank/DDBJ databases">
        <authorList>
            <person name="Nowell W R."/>
        </authorList>
    </citation>
    <scope>NUCLEOTIDE SEQUENCE</scope>
</reference>
<dbReference type="Proteomes" id="UP000663852">
    <property type="component" value="Unassembled WGS sequence"/>
</dbReference>
<proteinExistence type="predicted"/>
<keyword evidence="1" id="KW-0175">Coiled coil</keyword>
<evidence type="ECO:0000256" key="2">
    <source>
        <dbReference type="SAM" id="MobiDB-lite"/>
    </source>
</evidence>
<organism evidence="3 4">
    <name type="scientific">Adineta ricciae</name>
    <name type="common">Rotifer</name>
    <dbReference type="NCBI Taxonomy" id="249248"/>
    <lineage>
        <taxon>Eukaryota</taxon>
        <taxon>Metazoa</taxon>
        <taxon>Spiralia</taxon>
        <taxon>Gnathifera</taxon>
        <taxon>Rotifera</taxon>
        <taxon>Eurotatoria</taxon>
        <taxon>Bdelloidea</taxon>
        <taxon>Adinetida</taxon>
        <taxon>Adinetidae</taxon>
        <taxon>Adineta</taxon>
    </lineage>
</organism>
<accession>A0A815WUY8</accession>
<name>A0A815WUY8_ADIRI</name>
<gene>
    <name evidence="3" type="ORF">EDS130_LOCUS45982</name>
</gene>
<evidence type="ECO:0000313" key="3">
    <source>
        <dbReference type="EMBL" id="CAF1550665.1"/>
    </source>
</evidence>
<feature type="compositionally biased region" description="Acidic residues" evidence="2">
    <location>
        <begin position="1"/>
        <end position="13"/>
    </location>
</feature>
<comment type="caution">
    <text evidence="3">The sequence shown here is derived from an EMBL/GenBank/DDBJ whole genome shotgun (WGS) entry which is preliminary data.</text>
</comment>
<evidence type="ECO:0000256" key="1">
    <source>
        <dbReference type="SAM" id="Coils"/>
    </source>
</evidence>
<dbReference type="AlphaFoldDB" id="A0A815WUY8"/>